<gene>
    <name evidence="1" type="ORF">Mbo2_075</name>
</gene>
<sequence>MSDLSAAIAEVLKRGKNAPVEVQAAAVESYLKNSTKYAVVRLPRATFVQRGRALECSGRAIPVTASRHALDTAFYEGVGLIALVRRINALGRARTP</sequence>
<dbReference type="EMBL" id="ON191531">
    <property type="protein sequence ID" value="URG17445.1"/>
    <property type="molecule type" value="Genomic_DNA"/>
</dbReference>
<keyword evidence="2" id="KW-1185">Reference proteome</keyword>
<evidence type="ECO:0000313" key="2">
    <source>
        <dbReference type="Proteomes" id="UP001057233"/>
    </source>
</evidence>
<proteinExistence type="predicted"/>
<evidence type="ECO:0000313" key="1">
    <source>
        <dbReference type="EMBL" id="URG17445.1"/>
    </source>
</evidence>
<dbReference type="Proteomes" id="UP001057233">
    <property type="component" value="Segment"/>
</dbReference>
<reference evidence="1" key="1">
    <citation type="submission" date="2022-04" db="EMBL/GenBank/DDBJ databases">
        <authorList>
            <person name="Hwangbo M."/>
            <person name="Wang B."/>
            <person name="Gill J.J."/>
            <person name="Chu K.-H."/>
            <person name="Young R."/>
        </authorList>
    </citation>
    <scope>NUCLEOTIDE SEQUENCE</scope>
</reference>
<organism evidence="1 2">
    <name type="scientific">Rhodococcus phage Mbo2</name>
    <dbReference type="NCBI Taxonomy" id="2936911"/>
    <lineage>
        <taxon>Viruses</taxon>
        <taxon>Duplodnaviria</taxon>
        <taxon>Heunggongvirae</taxon>
        <taxon>Uroviricota</taxon>
        <taxon>Caudoviricetes</taxon>
        <taxon>Caudoviricetes incertae sedis</taxon>
        <taxon>Mboduovirus</taxon>
        <taxon>Mboduovirus mbo2</taxon>
    </lineage>
</organism>
<accession>A0A9E7IGY1</accession>
<name>A0A9E7IGY1_9CAUD</name>
<protein>
    <submittedName>
        <fullName evidence="1">Uncharacterized protein</fullName>
    </submittedName>
</protein>